<dbReference type="SUPFAM" id="SSF110710">
    <property type="entry name" value="TTHA0583/YokD-like"/>
    <property type="match status" value="1"/>
</dbReference>
<dbReference type="EMBL" id="KZ680219">
    <property type="protein sequence ID" value="PTB63309.1"/>
    <property type="molecule type" value="Genomic_DNA"/>
</dbReference>
<dbReference type="GO" id="GO:0046677">
    <property type="term" value="P:response to antibiotic"/>
    <property type="evidence" value="ECO:0007669"/>
    <property type="project" value="InterPro"/>
</dbReference>
<sequence>MSGNPKYSGIVTPSELTASFKHLFTNLPHAGDYPVLIVHSSLASIGFIPGFAPSLIASLFSALGSTVTLVAPTFTGENSDPAAWRAPPVPESWWQTIRDSTPAFDPDTTVCRRVGVVPETLRKWRGAERSAHPQTSFAAVGPLADMITKGHAPDCRFGESSPLAKLEIVDAWVLLIGVGWDRCTALHLAEYRLQKPAPLVDNSFAINFNGQRQWMTVKDIVPITDDDFEDLGADFERDCHVIRGKVGAAECRLFSVREVVEYARVWMDKHRNGTNSE</sequence>
<reference evidence="5" key="1">
    <citation type="submission" date="2016-07" db="EMBL/GenBank/DDBJ databases">
        <title>Multiple horizontal gene transfer events from other fungi enriched the ability of initially mycotrophic Trichoderma (Ascomycota) to feed on dead plant biomass.</title>
        <authorList>
            <consortium name="DOE Joint Genome Institute"/>
            <person name="Atanasova L."/>
            <person name="Chenthamara K."/>
            <person name="Zhang J."/>
            <person name="Grujic M."/>
            <person name="Henrissat B."/>
            <person name="Kuo A."/>
            <person name="Aerts A."/>
            <person name="Salamov A."/>
            <person name="Lipzen A."/>
            <person name="Labutti K."/>
            <person name="Barry K."/>
            <person name="Miao Y."/>
            <person name="Rahimi M.J."/>
            <person name="Shen Q."/>
            <person name="Grigoriev I.V."/>
            <person name="Kubicek C.P."/>
            <person name="Druzhinina I.S."/>
        </authorList>
    </citation>
    <scope>NUCLEOTIDE SEQUENCE [LARGE SCALE GENOMIC DNA]</scope>
    <source>
        <strain evidence="5">TUCIM 6016</strain>
    </source>
</reference>
<dbReference type="Pfam" id="PF02522">
    <property type="entry name" value="Antibiotic_NAT"/>
    <property type="match status" value="1"/>
</dbReference>
<proteinExistence type="inferred from homology"/>
<keyword evidence="2 4" id="KW-0808">Transferase</keyword>
<dbReference type="AlphaFoldDB" id="A0A2T4B1V9"/>
<name>A0A2T4B1V9_9HYPO</name>
<comment type="similarity">
    <text evidence="1">Belongs to the antibiotic N-acetyltransferase family.</text>
</comment>
<evidence type="ECO:0000256" key="2">
    <source>
        <dbReference type="ARBA" id="ARBA00022679"/>
    </source>
</evidence>
<dbReference type="InterPro" id="IPR003679">
    <property type="entry name" value="Amioglycoside_AcTrfase"/>
</dbReference>
<protein>
    <submittedName>
        <fullName evidence="4">Aminoglycoside 3-N-acetyltransferase</fullName>
    </submittedName>
</protein>
<keyword evidence="5" id="KW-1185">Reference proteome</keyword>
<dbReference type="Proteomes" id="UP000241546">
    <property type="component" value="Unassembled WGS sequence"/>
</dbReference>
<keyword evidence="3" id="KW-0012">Acyltransferase</keyword>
<evidence type="ECO:0000256" key="1">
    <source>
        <dbReference type="ARBA" id="ARBA00006383"/>
    </source>
</evidence>
<evidence type="ECO:0000313" key="4">
    <source>
        <dbReference type="EMBL" id="PTB63309.1"/>
    </source>
</evidence>
<dbReference type="InterPro" id="IPR028345">
    <property type="entry name" value="Antibiotic_NAT-like"/>
</dbReference>
<accession>A0A2T4B1V9</accession>
<dbReference type="RefSeq" id="XP_024746629.1">
    <property type="nucleotide sequence ID" value="XM_024898320.1"/>
</dbReference>
<dbReference type="PANTHER" id="PTHR11104:SF0">
    <property type="entry name" value="SPBETA PROPHAGE-DERIVED AMINOGLYCOSIDE N(3')-ACETYLTRANSFERASE-LIKE PROTEIN YOKD"/>
    <property type="match status" value="1"/>
</dbReference>
<organism evidence="4 5">
    <name type="scientific">Trichoderma citrinoviride</name>
    <dbReference type="NCBI Taxonomy" id="58853"/>
    <lineage>
        <taxon>Eukaryota</taxon>
        <taxon>Fungi</taxon>
        <taxon>Dikarya</taxon>
        <taxon>Ascomycota</taxon>
        <taxon>Pezizomycotina</taxon>
        <taxon>Sordariomycetes</taxon>
        <taxon>Hypocreomycetidae</taxon>
        <taxon>Hypocreales</taxon>
        <taxon>Hypocreaceae</taxon>
        <taxon>Trichoderma</taxon>
    </lineage>
</organism>
<evidence type="ECO:0000313" key="5">
    <source>
        <dbReference type="Proteomes" id="UP000241546"/>
    </source>
</evidence>
<gene>
    <name evidence="4" type="ORF">BBK36DRAFT_59226</name>
</gene>
<evidence type="ECO:0000256" key="3">
    <source>
        <dbReference type="ARBA" id="ARBA00023315"/>
    </source>
</evidence>
<dbReference type="GO" id="GO:0008080">
    <property type="term" value="F:N-acetyltransferase activity"/>
    <property type="evidence" value="ECO:0007669"/>
    <property type="project" value="InterPro"/>
</dbReference>
<dbReference type="OrthoDB" id="9987540at2759"/>
<dbReference type="PANTHER" id="PTHR11104">
    <property type="entry name" value="AMINOGLYCOSIDE N3-ACETYLTRANSFERASE"/>
    <property type="match status" value="1"/>
</dbReference>
<dbReference type="GeneID" id="36606438"/>